<evidence type="ECO:0000313" key="1">
    <source>
        <dbReference type="EMBL" id="CAB4553969.1"/>
    </source>
</evidence>
<proteinExistence type="predicted"/>
<organism evidence="1">
    <name type="scientific">freshwater metagenome</name>
    <dbReference type="NCBI Taxonomy" id="449393"/>
    <lineage>
        <taxon>unclassified sequences</taxon>
        <taxon>metagenomes</taxon>
        <taxon>ecological metagenomes</taxon>
    </lineage>
</organism>
<accession>A0A6J6CU75</accession>
<reference evidence="1" key="1">
    <citation type="submission" date="2020-05" db="EMBL/GenBank/DDBJ databases">
        <authorList>
            <person name="Chiriac C."/>
            <person name="Salcher M."/>
            <person name="Ghai R."/>
            <person name="Kavagutti S V."/>
        </authorList>
    </citation>
    <scope>NUCLEOTIDE SEQUENCE</scope>
</reference>
<dbReference type="EMBL" id="CAEZTD010000011">
    <property type="protein sequence ID" value="CAB4553969.1"/>
    <property type="molecule type" value="Genomic_DNA"/>
</dbReference>
<sequence length="174" mass="19837">MNRFREQLSGGTRTSVGEADEVIQRLLKDPSSLSEIYGLFLDEDPVVAMRASYVAMRVAEQKPDSVKPFAKELIKNLELYKQQEVRWHVPQLLVHLDLTQAQTKRAYDVVMEWAETDKSKIVGYYGFQAAADFAEMDEALLEDFIPRIKSANKTGAKSIQNRCKKIAKQLDILL</sequence>
<protein>
    <submittedName>
        <fullName evidence="1">Unannotated protein</fullName>
    </submittedName>
</protein>
<gene>
    <name evidence="1" type="ORF">UFOPK1591_00247</name>
</gene>
<dbReference type="Gene3D" id="1.25.10.10">
    <property type="entry name" value="Leucine-rich Repeat Variant"/>
    <property type="match status" value="1"/>
</dbReference>
<name>A0A6J6CU75_9ZZZZ</name>
<dbReference type="AlphaFoldDB" id="A0A6J6CU75"/>
<dbReference type="InterPro" id="IPR011989">
    <property type="entry name" value="ARM-like"/>
</dbReference>